<sequence length="348" mass="38331">MAYTPCFQSESRNNLDKMVDGLGVEHQEMTTFHPESPRILTARRGVVVCSVAPNMPSVSPCRSDCDSIRKGPWDSGNDCRGLEPAEEVTCFVGSTKGSNSENQSLNSFQSDSGDDNARMAAAAPEDRGTVRSRVPTSLDPGTAYHWDTSDWMPSARLSDIEEAPNYEAADGSSAHHGSTRELESDYYLGGYDIDSDYPPPQHEDYLSQDQLPPPLPEDFQEHYDTLPKVQPRSVVSTLSPDSRRRPQFHPSQYLPPHHLSNEIDTSISQAGHSFSTFVPGPSQNMDKSSTDNVSLSLHNSVGASSSDVSVICGLEDTEVAISDYESLDNFRIDQSHIPYMETQHQTQV</sequence>
<protein>
    <submittedName>
        <fullName evidence="2">Uncharacterized protein</fullName>
    </submittedName>
</protein>
<feature type="region of interest" description="Disordered" evidence="1">
    <location>
        <begin position="93"/>
        <end position="149"/>
    </location>
</feature>
<organism evidence="2">
    <name type="scientific">Aquarana catesbeiana</name>
    <name type="common">American bullfrog</name>
    <name type="synonym">Rana catesbeiana</name>
    <dbReference type="NCBI Taxonomy" id="8400"/>
    <lineage>
        <taxon>Eukaryota</taxon>
        <taxon>Metazoa</taxon>
        <taxon>Chordata</taxon>
        <taxon>Craniata</taxon>
        <taxon>Vertebrata</taxon>
        <taxon>Euteleostomi</taxon>
        <taxon>Amphibia</taxon>
        <taxon>Batrachia</taxon>
        <taxon>Anura</taxon>
        <taxon>Neobatrachia</taxon>
        <taxon>Ranoidea</taxon>
        <taxon>Ranidae</taxon>
        <taxon>Aquarana</taxon>
    </lineage>
</organism>
<accession>A0A2G9RS73</accession>
<dbReference type="AlphaFoldDB" id="A0A2G9RS73"/>
<feature type="region of interest" description="Disordered" evidence="1">
    <location>
        <begin position="189"/>
        <end position="254"/>
    </location>
</feature>
<evidence type="ECO:0000256" key="1">
    <source>
        <dbReference type="SAM" id="MobiDB-lite"/>
    </source>
</evidence>
<evidence type="ECO:0000313" key="2">
    <source>
        <dbReference type="EMBL" id="PIO30768.1"/>
    </source>
</evidence>
<gene>
    <name evidence="2" type="ORF">AB205_0051310</name>
</gene>
<name>A0A2G9RS73_AQUCT</name>
<proteinExistence type="predicted"/>
<reference evidence="2" key="1">
    <citation type="submission" date="2017-08" db="EMBL/GenBank/DDBJ databases">
        <title>Assembly of the North American Bullfrog Genome.</title>
        <authorList>
            <person name="Warren R.L."/>
            <person name="Vandervalk B.P."/>
            <person name="Kucuk E."/>
            <person name="Birol I."/>
            <person name="Helbing C."/>
            <person name="Pandoh P."/>
            <person name="Behsaz B."/>
            <person name="Mohamadi H."/>
            <person name="Chu J."/>
            <person name="Jackman S."/>
            <person name="Hammond S.A."/>
            <person name="Veldhoen N."/>
            <person name="Kirk H."/>
            <person name="Zhao Y."/>
            <person name="Coope R."/>
            <person name="Pleasance S."/>
            <person name="Moore R."/>
            <person name="Holt R."/>
        </authorList>
    </citation>
    <scope>NUCLEOTIDE SEQUENCE</scope>
    <source>
        <strain evidence="2">Bruno</strain>
        <tissue evidence="2">Liver</tissue>
    </source>
</reference>
<feature type="compositionally biased region" description="Polar residues" evidence="1">
    <location>
        <begin position="95"/>
        <end position="111"/>
    </location>
</feature>
<dbReference type="OrthoDB" id="9376896at2759"/>
<dbReference type="EMBL" id="KV937399">
    <property type="protein sequence ID" value="PIO30768.1"/>
    <property type="molecule type" value="Genomic_DNA"/>
</dbReference>